<dbReference type="PATRIC" id="fig|1444770.3.peg.1623"/>
<dbReference type="AlphaFoldDB" id="Z9JJ57"/>
<dbReference type="EMBL" id="JDSQ01000009">
    <property type="protein sequence ID" value="EWS78209.1"/>
    <property type="molecule type" value="Genomic_DNA"/>
</dbReference>
<gene>
    <name evidence="1" type="ORF">AF72_06815</name>
</gene>
<evidence type="ECO:0000313" key="1">
    <source>
        <dbReference type="EMBL" id="EWS78209.1"/>
    </source>
</evidence>
<name>Z9JJ57_9GAMM</name>
<organism evidence="1 2">
    <name type="scientific">Xylella taiwanensis</name>
    <dbReference type="NCBI Taxonomy" id="1444770"/>
    <lineage>
        <taxon>Bacteria</taxon>
        <taxon>Pseudomonadati</taxon>
        <taxon>Pseudomonadota</taxon>
        <taxon>Gammaproteobacteria</taxon>
        <taxon>Lysobacterales</taxon>
        <taxon>Lysobacteraceae</taxon>
        <taxon>Xylella</taxon>
    </lineage>
</organism>
<accession>Z9JJ57</accession>
<evidence type="ECO:0000313" key="2">
    <source>
        <dbReference type="Proteomes" id="UP000020406"/>
    </source>
</evidence>
<protein>
    <submittedName>
        <fullName evidence="1">Uncharacterized protein</fullName>
    </submittedName>
</protein>
<comment type="caution">
    <text evidence="1">The sequence shown here is derived from an EMBL/GenBank/DDBJ whole genome shotgun (WGS) entry which is preliminary data.</text>
</comment>
<reference evidence="1 2" key="1">
    <citation type="journal article" date="2014" name="Genome Announc.">
        <title>Draft Genome Sequence of Xylella fastidiosa Pear Leaf Scorch Strain in Taiwan.</title>
        <authorList>
            <person name="Su C.C."/>
            <person name="Deng W.L."/>
            <person name="Jan F.J."/>
            <person name="Chang C.J."/>
            <person name="Huang H."/>
            <person name="Chen J."/>
        </authorList>
    </citation>
    <scope>NUCLEOTIDE SEQUENCE [LARGE SCALE GENOMIC DNA]</scope>
    <source>
        <strain evidence="1 2">PLS229</strain>
    </source>
</reference>
<proteinExistence type="predicted"/>
<dbReference type="Proteomes" id="UP000020406">
    <property type="component" value="Unassembled WGS sequence"/>
</dbReference>
<sequence length="32" mass="3581">MEIAYKTTPEYVAGASLIASDRDQRIMVKPLL</sequence>